<evidence type="ECO:0000259" key="8">
    <source>
        <dbReference type="PROSITE" id="PS51194"/>
    </source>
</evidence>
<reference evidence="10 11" key="1">
    <citation type="journal article" date="2014" name="World J. Microbiol. Biotechnol.">
        <title>Biodiversity and physiological characteristics of Antarctic and Arctic lichens-associated bacteria.</title>
        <authorList>
            <person name="Lee Y.M."/>
            <person name="Kim E.H."/>
            <person name="Lee H.K."/>
            <person name="Hong S.G."/>
        </authorList>
    </citation>
    <scope>NUCLEOTIDE SEQUENCE [LARGE SCALE GENOMIC DNA]</scope>
    <source>
        <strain evidence="10 11">PAMC 26569</strain>
    </source>
</reference>
<dbReference type="InterPro" id="IPR011545">
    <property type="entry name" value="DEAD/DEAH_box_helicase_dom"/>
</dbReference>
<dbReference type="SUPFAM" id="SSF52540">
    <property type="entry name" value="P-loop containing nucleoside triphosphate hydrolases"/>
    <property type="match status" value="1"/>
</dbReference>
<protein>
    <submittedName>
        <fullName evidence="10">DEAD/DEAH box helicase</fullName>
    </submittedName>
</protein>
<dbReference type="SMART" id="SM00487">
    <property type="entry name" value="DEXDc"/>
    <property type="match status" value="1"/>
</dbReference>
<dbReference type="GO" id="GO:0005524">
    <property type="term" value="F:ATP binding"/>
    <property type="evidence" value="ECO:0007669"/>
    <property type="project" value="UniProtKB-KW"/>
</dbReference>
<keyword evidence="11" id="KW-1185">Reference proteome</keyword>
<dbReference type="CDD" id="cd18787">
    <property type="entry name" value="SF2_C_DEAD"/>
    <property type="match status" value="1"/>
</dbReference>
<evidence type="ECO:0000256" key="4">
    <source>
        <dbReference type="ARBA" id="ARBA00022840"/>
    </source>
</evidence>
<dbReference type="PROSITE" id="PS51192">
    <property type="entry name" value="HELICASE_ATP_BIND_1"/>
    <property type="match status" value="1"/>
</dbReference>
<dbReference type="AlphaFoldDB" id="A0A6M8HQ69"/>
<keyword evidence="1" id="KW-0547">Nucleotide-binding</keyword>
<evidence type="ECO:0000259" key="7">
    <source>
        <dbReference type="PROSITE" id="PS51192"/>
    </source>
</evidence>
<dbReference type="InterPro" id="IPR001650">
    <property type="entry name" value="Helicase_C-like"/>
</dbReference>
<sequence length="377" mass="40756">MTDFRSLGLADPLLDALQRAGYTVPTPIQAQAIPPILAGRDVQGIAQTGTGKTAAFALPILHRLLANPKVANPHTCRALILSPTRELASQICDAVRIYARRTKLHVATMYGGVPKPPQSKHAAAGIDILVATPGRLLDHMSGGTISLDETEILVLDEADHMLNLGFFEDVEDIVSQVPHMRQTLLFSATMPPEIDALARRMLHNPLHLAASPEATTADRIEQRVIFVEAGAKRATLIELLKRGRMTRTLVFTRTKQSADEVVEALDKAGIRAASIHGDKSQPQRDRTLASFRKGGFPVLVATDVAARGIDLDGLTHVVNFDLPEVPQAYVHRVGRTARAGAAGIAITLCAAPERPLLRAIEKLLGTRLRVYEVRSAA</sequence>
<dbReference type="PROSITE" id="PS51194">
    <property type="entry name" value="HELICASE_CTER"/>
    <property type="match status" value="1"/>
</dbReference>
<keyword evidence="4" id="KW-0067">ATP-binding</keyword>
<dbReference type="InterPro" id="IPR050079">
    <property type="entry name" value="DEAD_box_RNA_helicase"/>
</dbReference>
<name>A0A6M8HQ69_9PROT</name>
<dbReference type="KEGG" id="lck:HN018_10980"/>
<dbReference type="Gene3D" id="3.40.50.300">
    <property type="entry name" value="P-loop containing nucleotide triphosphate hydrolases"/>
    <property type="match status" value="2"/>
</dbReference>
<dbReference type="InterPro" id="IPR027417">
    <property type="entry name" value="P-loop_NTPase"/>
</dbReference>
<accession>A0A6M8HQ69</accession>
<evidence type="ECO:0000313" key="11">
    <source>
        <dbReference type="Proteomes" id="UP000500767"/>
    </source>
</evidence>
<gene>
    <name evidence="10" type="ORF">HN018_10980</name>
</gene>
<dbReference type="Proteomes" id="UP000500767">
    <property type="component" value="Chromosome"/>
</dbReference>
<dbReference type="GO" id="GO:0005829">
    <property type="term" value="C:cytosol"/>
    <property type="evidence" value="ECO:0007669"/>
    <property type="project" value="TreeGrafter"/>
</dbReference>
<dbReference type="InterPro" id="IPR014014">
    <property type="entry name" value="RNA_helicase_DEAD_Q_motif"/>
</dbReference>
<evidence type="ECO:0000259" key="9">
    <source>
        <dbReference type="PROSITE" id="PS51195"/>
    </source>
</evidence>
<dbReference type="CDD" id="cd00268">
    <property type="entry name" value="DEADc"/>
    <property type="match status" value="1"/>
</dbReference>
<dbReference type="GO" id="GO:0003676">
    <property type="term" value="F:nucleic acid binding"/>
    <property type="evidence" value="ECO:0007669"/>
    <property type="project" value="InterPro"/>
</dbReference>
<dbReference type="Pfam" id="PF00271">
    <property type="entry name" value="Helicase_C"/>
    <property type="match status" value="1"/>
</dbReference>
<organism evidence="10 11">
    <name type="scientific">Lichenicola cladoniae</name>
    <dbReference type="NCBI Taxonomy" id="1484109"/>
    <lineage>
        <taxon>Bacteria</taxon>
        <taxon>Pseudomonadati</taxon>
        <taxon>Pseudomonadota</taxon>
        <taxon>Alphaproteobacteria</taxon>
        <taxon>Acetobacterales</taxon>
        <taxon>Acetobacteraceae</taxon>
        <taxon>Lichenicola</taxon>
    </lineage>
</organism>
<dbReference type="PANTHER" id="PTHR47959:SF13">
    <property type="entry name" value="ATP-DEPENDENT RNA HELICASE RHLE"/>
    <property type="match status" value="1"/>
</dbReference>
<evidence type="ECO:0000256" key="5">
    <source>
        <dbReference type="ARBA" id="ARBA00038437"/>
    </source>
</evidence>
<dbReference type="RefSeq" id="WP_171835436.1">
    <property type="nucleotide sequence ID" value="NZ_CP053708.1"/>
</dbReference>
<feature type="domain" description="Helicase C-terminal" evidence="8">
    <location>
        <begin position="219"/>
        <end position="377"/>
    </location>
</feature>
<dbReference type="PANTHER" id="PTHR47959">
    <property type="entry name" value="ATP-DEPENDENT RNA HELICASE RHLE-RELATED"/>
    <property type="match status" value="1"/>
</dbReference>
<evidence type="ECO:0000256" key="6">
    <source>
        <dbReference type="PROSITE-ProRule" id="PRU00552"/>
    </source>
</evidence>
<dbReference type="EMBL" id="CP053708">
    <property type="protein sequence ID" value="QKE90488.1"/>
    <property type="molecule type" value="Genomic_DNA"/>
</dbReference>
<dbReference type="InterPro" id="IPR014001">
    <property type="entry name" value="Helicase_ATP-bd"/>
</dbReference>
<feature type="domain" description="Helicase ATP-binding" evidence="7">
    <location>
        <begin position="33"/>
        <end position="208"/>
    </location>
</feature>
<feature type="domain" description="DEAD-box RNA helicase Q" evidence="9">
    <location>
        <begin position="2"/>
        <end position="30"/>
    </location>
</feature>
<keyword evidence="3 10" id="KW-0347">Helicase</keyword>
<dbReference type="SMART" id="SM00490">
    <property type="entry name" value="HELICc"/>
    <property type="match status" value="1"/>
</dbReference>
<comment type="similarity">
    <text evidence="5">Belongs to the DEAD box helicase family.</text>
</comment>
<dbReference type="InterPro" id="IPR044742">
    <property type="entry name" value="DEAD/DEAH_RhlB"/>
</dbReference>
<dbReference type="Pfam" id="PF00270">
    <property type="entry name" value="DEAD"/>
    <property type="match status" value="1"/>
</dbReference>
<dbReference type="GO" id="GO:0016787">
    <property type="term" value="F:hydrolase activity"/>
    <property type="evidence" value="ECO:0007669"/>
    <property type="project" value="UniProtKB-KW"/>
</dbReference>
<evidence type="ECO:0000256" key="1">
    <source>
        <dbReference type="ARBA" id="ARBA00022741"/>
    </source>
</evidence>
<evidence type="ECO:0000256" key="3">
    <source>
        <dbReference type="ARBA" id="ARBA00022806"/>
    </source>
</evidence>
<dbReference type="PROSITE" id="PS51195">
    <property type="entry name" value="Q_MOTIF"/>
    <property type="match status" value="1"/>
</dbReference>
<evidence type="ECO:0000256" key="2">
    <source>
        <dbReference type="ARBA" id="ARBA00022801"/>
    </source>
</evidence>
<feature type="short sequence motif" description="Q motif" evidence="6">
    <location>
        <begin position="2"/>
        <end position="30"/>
    </location>
</feature>
<dbReference type="GO" id="GO:0003724">
    <property type="term" value="F:RNA helicase activity"/>
    <property type="evidence" value="ECO:0007669"/>
    <property type="project" value="InterPro"/>
</dbReference>
<keyword evidence="2" id="KW-0378">Hydrolase</keyword>
<evidence type="ECO:0000313" key="10">
    <source>
        <dbReference type="EMBL" id="QKE90488.1"/>
    </source>
</evidence>
<proteinExistence type="inferred from homology"/>